<dbReference type="AlphaFoldDB" id="A0AAV4SKC2"/>
<protein>
    <submittedName>
        <fullName evidence="1">Uncharacterized protein</fullName>
    </submittedName>
</protein>
<dbReference type="Proteomes" id="UP001054945">
    <property type="component" value="Unassembled WGS sequence"/>
</dbReference>
<organism evidence="1 2">
    <name type="scientific">Caerostris extrusa</name>
    <name type="common">Bark spider</name>
    <name type="synonym">Caerostris bankana</name>
    <dbReference type="NCBI Taxonomy" id="172846"/>
    <lineage>
        <taxon>Eukaryota</taxon>
        <taxon>Metazoa</taxon>
        <taxon>Ecdysozoa</taxon>
        <taxon>Arthropoda</taxon>
        <taxon>Chelicerata</taxon>
        <taxon>Arachnida</taxon>
        <taxon>Araneae</taxon>
        <taxon>Araneomorphae</taxon>
        <taxon>Entelegynae</taxon>
        <taxon>Araneoidea</taxon>
        <taxon>Araneidae</taxon>
        <taxon>Caerostris</taxon>
    </lineage>
</organism>
<gene>
    <name evidence="1" type="ORF">CEXT_93541</name>
</gene>
<reference evidence="1 2" key="1">
    <citation type="submission" date="2021-06" db="EMBL/GenBank/DDBJ databases">
        <title>Caerostris extrusa draft genome.</title>
        <authorList>
            <person name="Kono N."/>
            <person name="Arakawa K."/>
        </authorList>
    </citation>
    <scope>NUCLEOTIDE SEQUENCE [LARGE SCALE GENOMIC DNA]</scope>
</reference>
<keyword evidence="2" id="KW-1185">Reference proteome</keyword>
<accession>A0AAV4SKC2</accession>
<evidence type="ECO:0000313" key="1">
    <source>
        <dbReference type="EMBL" id="GIY33636.1"/>
    </source>
</evidence>
<evidence type="ECO:0000313" key="2">
    <source>
        <dbReference type="Proteomes" id="UP001054945"/>
    </source>
</evidence>
<name>A0AAV4SKC2_CAEEX</name>
<sequence length="108" mass="12430">MLKNTLRRFSEALCVFNTLKATLRECKGRKKKKKEMGGKKVESSFGDLTQEQNDSLKLCVCSTRLKRHGECKGRRKKEKRGKKSGKHFWLSYLEQVKMESGFADAANI</sequence>
<proteinExistence type="predicted"/>
<dbReference type="EMBL" id="BPLR01009665">
    <property type="protein sequence ID" value="GIY33636.1"/>
    <property type="molecule type" value="Genomic_DNA"/>
</dbReference>
<comment type="caution">
    <text evidence="1">The sequence shown here is derived from an EMBL/GenBank/DDBJ whole genome shotgun (WGS) entry which is preliminary data.</text>
</comment>